<reference evidence="2" key="1">
    <citation type="submission" date="2017-03" db="EMBL/GenBank/DDBJ databases">
        <title>Phytopthora megakarya and P. palmivora, two closely related causual agents of cacao black pod achieved similar genome size and gene model numbers by different mechanisms.</title>
        <authorList>
            <person name="Ali S."/>
            <person name="Shao J."/>
            <person name="Larry D.J."/>
            <person name="Kronmiller B."/>
            <person name="Shen D."/>
            <person name="Strem M.D."/>
            <person name="Melnick R.L."/>
            <person name="Guiltinan M.J."/>
            <person name="Tyler B.M."/>
            <person name="Meinhardt L.W."/>
            <person name="Bailey B.A."/>
        </authorList>
    </citation>
    <scope>NUCLEOTIDE SEQUENCE [LARGE SCALE GENOMIC DNA]</scope>
    <source>
        <strain evidence="2">zdho120</strain>
    </source>
</reference>
<protein>
    <submittedName>
        <fullName evidence="1">Uncharacterized protein</fullName>
    </submittedName>
</protein>
<evidence type="ECO:0000313" key="1">
    <source>
        <dbReference type="EMBL" id="OWZ20865.1"/>
    </source>
</evidence>
<proteinExistence type="predicted"/>
<keyword evidence="2" id="KW-1185">Reference proteome</keyword>
<organism evidence="1 2">
    <name type="scientific">Phytophthora megakarya</name>
    <dbReference type="NCBI Taxonomy" id="4795"/>
    <lineage>
        <taxon>Eukaryota</taxon>
        <taxon>Sar</taxon>
        <taxon>Stramenopiles</taxon>
        <taxon>Oomycota</taxon>
        <taxon>Peronosporomycetes</taxon>
        <taxon>Peronosporales</taxon>
        <taxon>Peronosporaceae</taxon>
        <taxon>Phytophthora</taxon>
    </lineage>
</organism>
<sequence>MIHGWDPRSTLEAVIPVGASADTIENEEGGDIGCKILPTTREQVNNVYAKQSRIEPTHVMIGYAHIMRRLDQEFLEIAGATYIIIPVVHFSNIKPVMIFPDRPRSRMHPMKLSYLKTVGFEIDIEMDMN</sequence>
<evidence type="ECO:0000313" key="2">
    <source>
        <dbReference type="Proteomes" id="UP000198211"/>
    </source>
</evidence>
<gene>
    <name evidence="1" type="ORF">PHMEG_0004664</name>
</gene>
<dbReference type="AlphaFoldDB" id="A0A225WTE0"/>
<accession>A0A225WTE0</accession>
<name>A0A225WTE0_9STRA</name>
<comment type="caution">
    <text evidence="1">The sequence shown here is derived from an EMBL/GenBank/DDBJ whole genome shotgun (WGS) entry which is preliminary data.</text>
</comment>
<dbReference type="Proteomes" id="UP000198211">
    <property type="component" value="Unassembled WGS sequence"/>
</dbReference>
<dbReference type="EMBL" id="NBNE01000281">
    <property type="protein sequence ID" value="OWZ20865.1"/>
    <property type="molecule type" value="Genomic_DNA"/>
</dbReference>